<keyword evidence="2 5" id="KW-0812">Transmembrane</keyword>
<dbReference type="InterPro" id="IPR051533">
    <property type="entry name" value="WaaL-like"/>
</dbReference>
<name>A0A0G0AQN7_9BACT</name>
<feature type="transmembrane region" description="Helical" evidence="5">
    <location>
        <begin position="54"/>
        <end position="73"/>
    </location>
</feature>
<evidence type="ECO:0000256" key="2">
    <source>
        <dbReference type="ARBA" id="ARBA00022692"/>
    </source>
</evidence>
<dbReference type="STRING" id="1618434.UR52_C0012G0005"/>
<gene>
    <name evidence="7" type="ORF">UR52_C0012G0005</name>
</gene>
<comment type="subcellular location">
    <subcellularLocation>
        <location evidence="1">Membrane</location>
        <topology evidence="1">Multi-pass membrane protein</topology>
    </subcellularLocation>
</comment>
<sequence>MIRLILLIISFVGGQILSVNFSNIRISALDLSVGIFIIWALLQRKLQVRPVKRYLKIFGLFIFVCLISLIFQLKNLDFLKIIISSLYLWRFVMYSLLAIFISQDKKIKHLSIWGLWWGGVTIALLGLIQYFLYPNLRNLQYLGWDPHQYRIFSTLLDPNFTGIILVLTLILGMYLFNTQKQKKVIIAGEIISFIALLLTYSRGSYLALIIGIFVMVILNNKIKLIWKIGLIGMFGVGFILLLFLLPRPGGEGVNLLRVISVESRIENSQEAIELFIKSPIIGYGFNTLRYFRSGFDEYSQSVSGFHNSWLFILVTTGILGLLSYIWIWWNILKTLYCSSPSTSLREDNKNFSLDISSGSKNILLLISFIAIFIHSQFDNSLFYPYVMFWMFMLVGSFSITD</sequence>
<feature type="transmembrane region" description="Helical" evidence="5">
    <location>
        <begin position="351"/>
        <end position="373"/>
    </location>
</feature>
<keyword evidence="3 5" id="KW-1133">Transmembrane helix</keyword>
<dbReference type="PANTHER" id="PTHR37422:SF13">
    <property type="entry name" value="LIPOPOLYSACCHARIDE BIOSYNTHESIS PROTEIN PA4999-RELATED"/>
    <property type="match status" value="1"/>
</dbReference>
<feature type="domain" description="O-antigen ligase-related" evidence="6">
    <location>
        <begin position="190"/>
        <end position="325"/>
    </location>
</feature>
<feature type="transmembrane region" description="Helical" evidence="5">
    <location>
        <begin position="380"/>
        <end position="399"/>
    </location>
</feature>
<feature type="transmembrane region" description="Helical" evidence="5">
    <location>
        <begin position="309"/>
        <end position="331"/>
    </location>
</feature>
<dbReference type="Pfam" id="PF04932">
    <property type="entry name" value="Wzy_C"/>
    <property type="match status" value="1"/>
</dbReference>
<evidence type="ECO:0000256" key="3">
    <source>
        <dbReference type="ARBA" id="ARBA00022989"/>
    </source>
</evidence>
<dbReference type="GO" id="GO:0016020">
    <property type="term" value="C:membrane"/>
    <property type="evidence" value="ECO:0007669"/>
    <property type="project" value="UniProtKB-SubCell"/>
</dbReference>
<evidence type="ECO:0000313" key="8">
    <source>
        <dbReference type="Proteomes" id="UP000034176"/>
    </source>
</evidence>
<organism evidence="7 8">
    <name type="scientific">Candidatus Gottesmanbacteria bacterium GW2011_GWA1_34_13</name>
    <dbReference type="NCBI Taxonomy" id="1618434"/>
    <lineage>
        <taxon>Bacteria</taxon>
        <taxon>Candidatus Gottesmaniibacteriota</taxon>
    </lineage>
</organism>
<evidence type="ECO:0000313" key="7">
    <source>
        <dbReference type="EMBL" id="KKP59144.1"/>
    </source>
</evidence>
<dbReference type="PANTHER" id="PTHR37422">
    <property type="entry name" value="TEICHURONIC ACID BIOSYNTHESIS PROTEIN TUAE"/>
    <property type="match status" value="1"/>
</dbReference>
<protein>
    <recommendedName>
        <fullName evidence="6">O-antigen ligase-related domain-containing protein</fullName>
    </recommendedName>
</protein>
<proteinExistence type="predicted"/>
<evidence type="ECO:0000256" key="4">
    <source>
        <dbReference type="ARBA" id="ARBA00023136"/>
    </source>
</evidence>
<feature type="transmembrane region" description="Helical" evidence="5">
    <location>
        <begin position="160"/>
        <end position="178"/>
    </location>
</feature>
<keyword evidence="4 5" id="KW-0472">Membrane</keyword>
<feature type="transmembrane region" description="Helical" evidence="5">
    <location>
        <begin position="224"/>
        <end position="245"/>
    </location>
</feature>
<feature type="transmembrane region" description="Helical" evidence="5">
    <location>
        <begin position="24"/>
        <end position="42"/>
    </location>
</feature>
<evidence type="ECO:0000259" key="6">
    <source>
        <dbReference type="Pfam" id="PF04932"/>
    </source>
</evidence>
<evidence type="ECO:0000256" key="1">
    <source>
        <dbReference type="ARBA" id="ARBA00004141"/>
    </source>
</evidence>
<feature type="transmembrane region" description="Helical" evidence="5">
    <location>
        <begin position="79"/>
        <end position="101"/>
    </location>
</feature>
<reference evidence="7 8" key="1">
    <citation type="journal article" date="2015" name="Nature">
        <title>rRNA introns, odd ribosomes, and small enigmatic genomes across a large radiation of phyla.</title>
        <authorList>
            <person name="Brown C.T."/>
            <person name="Hug L.A."/>
            <person name="Thomas B.C."/>
            <person name="Sharon I."/>
            <person name="Castelle C.J."/>
            <person name="Singh A."/>
            <person name="Wilkins M.J."/>
            <person name="Williams K.H."/>
            <person name="Banfield J.F."/>
        </authorList>
    </citation>
    <scope>NUCLEOTIDE SEQUENCE [LARGE SCALE GENOMIC DNA]</scope>
</reference>
<dbReference type="Proteomes" id="UP000034176">
    <property type="component" value="Unassembled WGS sequence"/>
</dbReference>
<accession>A0A0G0AQN7</accession>
<evidence type="ECO:0000256" key="5">
    <source>
        <dbReference type="SAM" id="Phobius"/>
    </source>
</evidence>
<feature type="transmembrane region" description="Helical" evidence="5">
    <location>
        <begin position="190"/>
        <end position="218"/>
    </location>
</feature>
<comment type="caution">
    <text evidence="7">The sequence shown here is derived from an EMBL/GenBank/DDBJ whole genome shotgun (WGS) entry which is preliminary data.</text>
</comment>
<dbReference type="EMBL" id="LBPN01000012">
    <property type="protein sequence ID" value="KKP59144.1"/>
    <property type="molecule type" value="Genomic_DNA"/>
</dbReference>
<dbReference type="AlphaFoldDB" id="A0A0G0AQN7"/>
<dbReference type="InterPro" id="IPR007016">
    <property type="entry name" value="O-antigen_ligase-rel_domated"/>
</dbReference>
<feature type="transmembrane region" description="Helical" evidence="5">
    <location>
        <begin position="113"/>
        <end position="133"/>
    </location>
</feature>